<evidence type="ECO:0000256" key="1">
    <source>
        <dbReference type="ARBA" id="ARBA00004651"/>
    </source>
</evidence>
<keyword evidence="3 6" id="KW-0812">Transmembrane</keyword>
<dbReference type="RefSeq" id="WP_207691024.1">
    <property type="nucleotide sequence ID" value="NZ_CP061799.1"/>
</dbReference>
<evidence type="ECO:0000256" key="6">
    <source>
        <dbReference type="SAM" id="Phobius"/>
    </source>
</evidence>
<dbReference type="InterPro" id="IPR005495">
    <property type="entry name" value="LptG/LptF_permease"/>
</dbReference>
<evidence type="ECO:0000256" key="2">
    <source>
        <dbReference type="ARBA" id="ARBA00022475"/>
    </source>
</evidence>
<keyword evidence="4 6" id="KW-1133">Transmembrane helix</keyword>
<evidence type="ECO:0000313" key="7">
    <source>
        <dbReference type="EMBL" id="QTA79256.1"/>
    </source>
</evidence>
<evidence type="ECO:0000313" key="8">
    <source>
        <dbReference type="Proteomes" id="UP000663720"/>
    </source>
</evidence>
<gene>
    <name evidence="7" type="primary">lptG</name>
    <name evidence="7" type="ORF">dnl_15120</name>
</gene>
<sequence length="362" mass="41822">MILYSYIFREIIKYTAMVLVMVVGIYLLVDFFERIDNFIEAGLPVSRTLIYLFYKIPFIIAQIMPIAVLLAILITIGLMNKHNEITALRSSGISIFLILKPVIAVGILFTIFLFIFSELIVPMTSTRANLIWLQEVRKKSAVISKDKNVWIKDNRLIINIKYYNKKKQEINGLILNYFDEDFKVSRRIDAKKAVFQKDEKNKWILYDLIDQVLDKDSGTYEIQFYKESPHILSFSPESLEIVVKKSEEMNFKELYEYVNKVESEGYDATLYKVDLHAKTAFPFICIILSVTGLSIASRRMIKDGLPAGIAYGICTAFFYWIFYSFCISLGYGGMLPPFISAWIANLVFSCFGVFLLLNSEYK</sequence>
<feature type="transmembrane region" description="Helical" evidence="6">
    <location>
        <begin position="338"/>
        <end position="357"/>
    </location>
</feature>
<dbReference type="KEGG" id="dli:dnl_15120"/>
<name>A0A975GFF8_9BACT</name>
<dbReference type="AlphaFoldDB" id="A0A975GFF8"/>
<organism evidence="7 8">
    <name type="scientific">Desulfonema limicola</name>
    <dbReference type="NCBI Taxonomy" id="45656"/>
    <lineage>
        <taxon>Bacteria</taxon>
        <taxon>Pseudomonadati</taxon>
        <taxon>Thermodesulfobacteriota</taxon>
        <taxon>Desulfobacteria</taxon>
        <taxon>Desulfobacterales</taxon>
        <taxon>Desulfococcaceae</taxon>
        <taxon>Desulfonema</taxon>
    </lineage>
</organism>
<dbReference type="GO" id="GO:0015920">
    <property type="term" value="P:lipopolysaccharide transport"/>
    <property type="evidence" value="ECO:0007669"/>
    <property type="project" value="TreeGrafter"/>
</dbReference>
<dbReference type="EMBL" id="CP061799">
    <property type="protein sequence ID" value="QTA79256.1"/>
    <property type="molecule type" value="Genomic_DNA"/>
</dbReference>
<keyword evidence="2" id="KW-1003">Cell membrane</keyword>
<proteinExistence type="predicted"/>
<feature type="transmembrane region" description="Helical" evidence="6">
    <location>
        <begin position="49"/>
        <end position="74"/>
    </location>
</feature>
<feature type="transmembrane region" description="Helical" evidence="6">
    <location>
        <begin position="280"/>
        <end position="297"/>
    </location>
</feature>
<dbReference type="GO" id="GO:0055085">
    <property type="term" value="P:transmembrane transport"/>
    <property type="evidence" value="ECO:0007669"/>
    <property type="project" value="InterPro"/>
</dbReference>
<evidence type="ECO:0000256" key="5">
    <source>
        <dbReference type="ARBA" id="ARBA00023136"/>
    </source>
</evidence>
<dbReference type="InterPro" id="IPR030923">
    <property type="entry name" value="LptG"/>
</dbReference>
<keyword evidence="5 6" id="KW-0472">Membrane</keyword>
<evidence type="ECO:0000256" key="4">
    <source>
        <dbReference type="ARBA" id="ARBA00022989"/>
    </source>
</evidence>
<feature type="transmembrane region" description="Helical" evidence="6">
    <location>
        <begin position="309"/>
        <end position="332"/>
    </location>
</feature>
<accession>A0A975GFF8</accession>
<reference evidence="7" key="1">
    <citation type="journal article" date="2021" name="Microb. Physiol.">
        <title>Proteogenomic Insights into the Physiology of Marine, Sulfate-Reducing, Filamentous Desulfonema limicola and Desulfonema magnum.</title>
        <authorList>
            <person name="Schnaars V."/>
            <person name="Wohlbrand L."/>
            <person name="Scheve S."/>
            <person name="Hinrichs C."/>
            <person name="Reinhardt R."/>
            <person name="Rabus R."/>
        </authorList>
    </citation>
    <scope>NUCLEOTIDE SEQUENCE</scope>
    <source>
        <strain evidence="7">5ac10</strain>
    </source>
</reference>
<comment type="subcellular location">
    <subcellularLocation>
        <location evidence="1">Cell membrane</location>
        <topology evidence="1">Multi-pass membrane protein</topology>
    </subcellularLocation>
</comment>
<feature type="transmembrane region" description="Helical" evidence="6">
    <location>
        <begin position="12"/>
        <end position="29"/>
    </location>
</feature>
<dbReference type="Proteomes" id="UP000663720">
    <property type="component" value="Chromosome"/>
</dbReference>
<evidence type="ECO:0000256" key="3">
    <source>
        <dbReference type="ARBA" id="ARBA00022692"/>
    </source>
</evidence>
<dbReference type="NCBIfam" id="TIGR04408">
    <property type="entry name" value="LptG_lptG"/>
    <property type="match status" value="1"/>
</dbReference>
<protein>
    <submittedName>
        <fullName evidence="7">ABC-type lipopolysaccharide export system, permease protein</fullName>
    </submittedName>
</protein>
<dbReference type="PANTHER" id="PTHR33529:SF6">
    <property type="entry name" value="YJGP_YJGQ FAMILY PERMEASE"/>
    <property type="match status" value="1"/>
</dbReference>
<dbReference type="PANTHER" id="PTHR33529">
    <property type="entry name" value="SLR0882 PROTEIN-RELATED"/>
    <property type="match status" value="1"/>
</dbReference>
<dbReference type="Pfam" id="PF03739">
    <property type="entry name" value="LptF_LptG"/>
    <property type="match status" value="1"/>
</dbReference>
<dbReference type="GO" id="GO:0043190">
    <property type="term" value="C:ATP-binding cassette (ABC) transporter complex"/>
    <property type="evidence" value="ECO:0007669"/>
    <property type="project" value="InterPro"/>
</dbReference>
<keyword evidence="8" id="KW-1185">Reference proteome</keyword>
<feature type="transmembrane region" description="Helical" evidence="6">
    <location>
        <begin position="95"/>
        <end position="116"/>
    </location>
</feature>